<feature type="transmembrane region" description="Helical" evidence="6">
    <location>
        <begin position="68"/>
        <end position="92"/>
    </location>
</feature>
<dbReference type="EMBL" id="CAFBLR010000007">
    <property type="protein sequence ID" value="CAB4859986.1"/>
    <property type="molecule type" value="Genomic_DNA"/>
</dbReference>
<reference evidence="7" key="1">
    <citation type="submission" date="2020-05" db="EMBL/GenBank/DDBJ databases">
        <authorList>
            <person name="Chiriac C."/>
            <person name="Salcher M."/>
            <person name="Ghai R."/>
            <person name="Kavagutti S V."/>
        </authorList>
    </citation>
    <scope>NUCLEOTIDE SEQUENCE</scope>
</reference>
<name>A0A6J6PSA4_9ZZZZ</name>
<feature type="transmembrane region" description="Helical" evidence="6">
    <location>
        <begin position="291"/>
        <end position="313"/>
    </location>
</feature>
<dbReference type="Pfam" id="PF03699">
    <property type="entry name" value="UPF0182"/>
    <property type="match status" value="1"/>
</dbReference>
<feature type="region of interest" description="Disordered" evidence="5">
    <location>
        <begin position="971"/>
        <end position="1008"/>
    </location>
</feature>
<dbReference type="InterPro" id="IPR005372">
    <property type="entry name" value="UPF0182"/>
</dbReference>
<feature type="compositionally biased region" description="Low complexity" evidence="5">
    <location>
        <begin position="972"/>
        <end position="1008"/>
    </location>
</feature>
<accession>A0A6J6PSA4</accession>
<evidence type="ECO:0000313" key="7">
    <source>
        <dbReference type="EMBL" id="CAB4699913.1"/>
    </source>
</evidence>
<evidence type="ECO:0000256" key="1">
    <source>
        <dbReference type="ARBA" id="ARBA00022475"/>
    </source>
</evidence>
<keyword evidence="1" id="KW-1003">Cell membrane</keyword>
<dbReference type="EMBL" id="CAFBQP010000004">
    <property type="protein sequence ID" value="CAB5052813.1"/>
    <property type="molecule type" value="Genomic_DNA"/>
</dbReference>
<proteinExistence type="predicted"/>
<dbReference type="GO" id="GO:0005576">
    <property type="term" value="C:extracellular region"/>
    <property type="evidence" value="ECO:0007669"/>
    <property type="project" value="TreeGrafter"/>
</dbReference>
<feature type="transmembrane region" description="Helical" evidence="6">
    <location>
        <begin position="179"/>
        <end position="200"/>
    </location>
</feature>
<feature type="compositionally biased region" description="Low complexity" evidence="5">
    <location>
        <begin position="908"/>
        <end position="917"/>
    </location>
</feature>
<protein>
    <submittedName>
        <fullName evidence="7">Unannotated protein</fullName>
    </submittedName>
</protein>
<evidence type="ECO:0000256" key="4">
    <source>
        <dbReference type="ARBA" id="ARBA00023136"/>
    </source>
</evidence>
<keyword evidence="3 6" id="KW-1133">Transmembrane helix</keyword>
<dbReference type="EMBL" id="CAEZXX010000025">
    <property type="protein sequence ID" value="CAB4699913.1"/>
    <property type="molecule type" value="Genomic_DNA"/>
</dbReference>
<evidence type="ECO:0000256" key="5">
    <source>
        <dbReference type="SAM" id="MobiDB-lite"/>
    </source>
</evidence>
<sequence length="1008" mass="108968">MRNPSDIPSRRPGLPKLRLSSRGRIAIAVGAFVLIIALFSGRGVASFYVDALWFRSVGRSDVFWGTFWVKVVLAAIGVIAFAAMSFTSLTIADRIAPEVRIAGPEDEVLDRVRKFVGARRKTLRLGLCAMFALLVGMPAAGHWKQWLMFRNSVSFNTPDPQFNQDVSWYVFRLPFLNFLFGWFFAAIVLVTVLTVVAHYLNGGIRTSGAAPRVTPQVKLHLSILLVLLAVVKAAQYWLRRYTLTSSTRGFVQGAGYTDVKATLPALNLLILISVAAAVLLIWNVRQRGWRLPVIAVGLWAVVALVAGAIYPAIVQKFRVEPSQSRRERPYIQRNIDLTQKAFALDTALIKAVPVEFGEVTTEAVQQGVASLANVRLLDPKQDAIKQAFTQQQRPQGFYEFADLDVDRYVVDGKLQQMIVAARVVADKLPNSSWENTHLAYTHGHGLVAAPASRVASDGRPAYLPEQDNTALGVTRPEIYVGDGMPGSYVVLKSSRAAGEIGPSGPGERYSGNGGVPAGSWFRRVAMALKFGEYNLLGSGLIRSDSQILWMRDVRSRVNKIAPFLALDSDPYPVSADGRILWVVDGYTTTSHYPYSENADISQLPTRSGLRREFNYVRNSVKAVVDAYDGSVTLYRMDEADPVAAVWDKVFPKLMKRKGDLPAVLRDHLRYPEDLLRVQTAHLGKYHLNQADEFFNSDLRWCVSQDVPAEQSADSATISTIVSTVGVASSASSSTKCSSGDRYVPYYSLFTPPGATKAEFSLIRPFAPFSPDDSLQVLRAFAVGTVGADLMPKLTMYDVQGSLPTGPYTAHLQIQSELSQAFTLEDSKGSKVLFGDMQMVPVGKGLVYVRPVYVKAEGQSAIPDLRYVVVIGNGSLGRGDSLTAALNALFPGAQVVLGDRSGSSGGTTGTTTPSTTPGGTTGPSGGDTTVGQLLAAASKLFDEADAALKAGDLGTYQQKVTAARSKVAQAEALLSGSGSTTSTTTTLPKRSDSVSVTPTTVLSVPKPTA</sequence>
<evidence type="ECO:0000256" key="6">
    <source>
        <dbReference type="SAM" id="Phobius"/>
    </source>
</evidence>
<keyword evidence="4 6" id="KW-0472">Membrane</keyword>
<feature type="transmembrane region" description="Helical" evidence="6">
    <location>
        <begin position="265"/>
        <end position="284"/>
    </location>
</feature>
<gene>
    <name evidence="7" type="ORF">UFOPK2602_00532</name>
    <name evidence="8" type="ORF">UFOPK2806_00788</name>
    <name evidence="9" type="ORF">UFOPK3417_00166</name>
    <name evidence="10" type="ORF">UFOPK4306_00183</name>
</gene>
<dbReference type="GO" id="GO:0016020">
    <property type="term" value="C:membrane"/>
    <property type="evidence" value="ECO:0007669"/>
    <property type="project" value="InterPro"/>
</dbReference>
<evidence type="ECO:0000313" key="10">
    <source>
        <dbReference type="EMBL" id="CAB5052813.1"/>
    </source>
</evidence>
<evidence type="ECO:0000256" key="2">
    <source>
        <dbReference type="ARBA" id="ARBA00022692"/>
    </source>
</evidence>
<organism evidence="7">
    <name type="scientific">freshwater metagenome</name>
    <dbReference type="NCBI Taxonomy" id="449393"/>
    <lineage>
        <taxon>unclassified sequences</taxon>
        <taxon>metagenomes</taxon>
        <taxon>ecological metagenomes</taxon>
    </lineage>
</organism>
<dbReference type="PANTHER" id="PTHR39344:SF1">
    <property type="entry name" value="UPF0182 PROTEIN SLL1060"/>
    <property type="match status" value="1"/>
</dbReference>
<keyword evidence="2 6" id="KW-0812">Transmembrane</keyword>
<evidence type="ECO:0000313" key="8">
    <source>
        <dbReference type="EMBL" id="CAB4747214.1"/>
    </source>
</evidence>
<feature type="region of interest" description="Disordered" evidence="5">
    <location>
        <begin position="899"/>
        <end position="928"/>
    </location>
</feature>
<dbReference type="EMBL" id="CAEZYY010000007">
    <property type="protein sequence ID" value="CAB4747214.1"/>
    <property type="molecule type" value="Genomic_DNA"/>
</dbReference>
<feature type="transmembrane region" description="Helical" evidence="6">
    <location>
        <begin position="25"/>
        <end position="48"/>
    </location>
</feature>
<dbReference type="PANTHER" id="PTHR39344">
    <property type="entry name" value="UPF0182 PROTEIN SLL1060"/>
    <property type="match status" value="1"/>
</dbReference>
<evidence type="ECO:0000313" key="9">
    <source>
        <dbReference type="EMBL" id="CAB4859986.1"/>
    </source>
</evidence>
<feature type="transmembrane region" description="Helical" evidence="6">
    <location>
        <begin position="221"/>
        <end position="238"/>
    </location>
</feature>
<evidence type="ECO:0000256" key="3">
    <source>
        <dbReference type="ARBA" id="ARBA00022989"/>
    </source>
</evidence>
<feature type="transmembrane region" description="Helical" evidence="6">
    <location>
        <begin position="123"/>
        <end position="143"/>
    </location>
</feature>
<dbReference type="AlphaFoldDB" id="A0A6J6PSA4"/>